<dbReference type="InterPro" id="IPR009056">
    <property type="entry name" value="Cyt_c-like_dom"/>
</dbReference>
<dbReference type="Pfam" id="PF07635">
    <property type="entry name" value="PSCyt1"/>
    <property type="match status" value="1"/>
</dbReference>
<keyword evidence="4" id="KW-0677">Repeat</keyword>
<evidence type="ECO:0000256" key="4">
    <source>
        <dbReference type="ARBA" id="ARBA00022737"/>
    </source>
</evidence>
<dbReference type="Gene3D" id="2.130.10.10">
    <property type="entry name" value="YVTN repeat-like/Quinoprotein amine dehydrogenase"/>
    <property type="match status" value="2"/>
</dbReference>
<sequence>MRIRYALFALAATSFPVSARADEPAKVSYFKDVRPIFQQHCNGCHQPAKPLGGYVMTTHADLLKPGDRGKVGVVAGKPAASHLVEQIKVLNNGKAEMPKGRDPLNPIQIKLVTDWIAQGAVDDTPASARAVVVDASNPPKYSAPPVVTGLAFSPDGKALATTGYHEILVYDTDRYALKARLIGISERVQSIAYSPDGKKLAAVGGAPGRFGEVQVWNPESEKLLISTPVTFDTLYGVSWSPDSKALAFGCSDNTVRAVDATSGKQILQMGTHSDWVLGTVFSQDGLHLVSVGRDMSMKLTEVPTQRFVDNVTSITPGALKGGLMAVDRRPMASSAKVRLWSTVHTLALPKRMQKVPVDTPGAKPNVYDEVIIAGSDGKPRLYKVHREVKREIGDDSNKVREYDAMPGRISTLAFNPEGTKFAAVSSLDGKGEVRVYDANTGSKIVCERVTGPVYAVAWHPGGVVIASAGFDGTVWLHNAATGKLLQSFVVLPKK</sequence>
<dbReference type="Gene3D" id="1.10.760.10">
    <property type="entry name" value="Cytochrome c-like domain"/>
    <property type="match status" value="1"/>
</dbReference>
<dbReference type="PROSITE" id="PS51007">
    <property type="entry name" value="CYTC"/>
    <property type="match status" value="1"/>
</dbReference>
<accession>A0A6P2D3G8</accession>
<organism evidence="9 10">
    <name type="scientific">Gemmata massiliana</name>
    <dbReference type="NCBI Taxonomy" id="1210884"/>
    <lineage>
        <taxon>Bacteria</taxon>
        <taxon>Pseudomonadati</taxon>
        <taxon>Planctomycetota</taxon>
        <taxon>Planctomycetia</taxon>
        <taxon>Gemmatales</taxon>
        <taxon>Gemmataceae</taxon>
        <taxon>Gemmata</taxon>
    </lineage>
</organism>
<dbReference type="SMART" id="SM00320">
    <property type="entry name" value="WD40"/>
    <property type="match status" value="6"/>
</dbReference>
<evidence type="ECO:0000256" key="2">
    <source>
        <dbReference type="ARBA" id="ARBA00022617"/>
    </source>
</evidence>
<dbReference type="InterPro" id="IPR024977">
    <property type="entry name" value="Apc4-like_WD40_dom"/>
</dbReference>
<keyword evidence="7" id="KW-0732">Signal</keyword>
<keyword evidence="5 6" id="KW-0408">Iron</keyword>
<proteinExistence type="predicted"/>
<evidence type="ECO:0000256" key="5">
    <source>
        <dbReference type="ARBA" id="ARBA00023004"/>
    </source>
</evidence>
<dbReference type="InterPro" id="IPR001680">
    <property type="entry name" value="WD40_rpt"/>
</dbReference>
<dbReference type="InterPro" id="IPR036909">
    <property type="entry name" value="Cyt_c-like_dom_sf"/>
</dbReference>
<dbReference type="GO" id="GO:0020037">
    <property type="term" value="F:heme binding"/>
    <property type="evidence" value="ECO:0007669"/>
    <property type="project" value="InterPro"/>
</dbReference>
<feature type="domain" description="Cytochrome c" evidence="8">
    <location>
        <begin position="21"/>
        <end position="120"/>
    </location>
</feature>
<feature type="signal peptide" evidence="7">
    <location>
        <begin position="1"/>
        <end position="21"/>
    </location>
</feature>
<keyword evidence="3 6" id="KW-0479">Metal-binding</keyword>
<keyword evidence="2 6" id="KW-0349">Heme</keyword>
<dbReference type="RefSeq" id="WP_232069757.1">
    <property type="nucleotide sequence ID" value="NZ_LR593886.1"/>
</dbReference>
<dbReference type="KEGG" id="gms:SOIL9_20250"/>
<dbReference type="EMBL" id="LR593886">
    <property type="protein sequence ID" value="VTR95689.1"/>
    <property type="molecule type" value="Genomic_DNA"/>
</dbReference>
<evidence type="ECO:0000256" key="1">
    <source>
        <dbReference type="ARBA" id="ARBA00022574"/>
    </source>
</evidence>
<dbReference type="SUPFAM" id="SSF50978">
    <property type="entry name" value="WD40 repeat-like"/>
    <property type="match status" value="1"/>
</dbReference>
<keyword evidence="1" id="KW-0853">WD repeat</keyword>
<dbReference type="InterPro" id="IPR015943">
    <property type="entry name" value="WD40/YVTN_repeat-like_dom_sf"/>
</dbReference>
<dbReference type="Pfam" id="PF00400">
    <property type="entry name" value="WD40"/>
    <property type="match status" value="1"/>
</dbReference>
<dbReference type="PANTHER" id="PTHR19848:SF8">
    <property type="entry name" value="F-BOX AND WD REPEAT DOMAIN CONTAINING 7"/>
    <property type="match status" value="1"/>
</dbReference>
<evidence type="ECO:0000256" key="3">
    <source>
        <dbReference type="ARBA" id="ARBA00022723"/>
    </source>
</evidence>
<evidence type="ECO:0000313" key="9">
    <source>
        <dbReference type="EMBL" id="VTR95689.1"/>
    </source>
</evidence>
<dbReference type="GO" id="GO:0046872">
    <property type="term" value="F:metal ion binding"/>
    <property type="evidence" value="ECO:0007669"/>
    <property type="project" value="UniProtKB-KW"/>
</dbReference>
<gene>
    <name evidence="9" type="ORF">SOIL9_20250</name>
</gene>
<dbReference type="SUPFAM" id="SSF46626">
    <property type="entry name" value="Cytochrome c"/>
    <property type="match status" value="1"/>
</dbReference>
<evidence type="ECO:0000313" key="10">
    <source>
        <dbReference type="Proteomes" id="UP000464178"/>
    </source>
</evidence>
<dbReference type="Proteomes" id="UP000464178">
    <property type="component" value="Chromosome"/>
</dbReference>
<dbReference type="PANTHER" id="PTHR19848">
    <property type="entry name" value="WD40 REPEAT PROTEIN"/>
    <property type="match status" value="1"/>
</dbReference>
<dbReference type="Pfam" id="PF12894">
    <property type="entry name" value="ANAPC4_WD40"/>
    <property type="match status" value="1"/>
</dbReference>
<dbReference type="InterPro" id="IPR011429">
    <property type="entry name" value="Cyt_c_Planctomycete-type"/>
</dbReference>
<dbReference type="InterPro" id="IPR036322">
    <property type="entry name" value="WD40_repeat_dom_sf"/>
</dbReference>
<dbReference type="AlphaFoldDB" id="A0A6P2D3G8"/>
<feature type="chain" id="PRO_5027104992" description="Cytochrome c domain-containing protein" evidence="7">
    <location>
        <begin position="22"/>
        <end position="494"/>
    </location>
</feature>
<evidence type="ECO:0000256" key="6">
    <source>
        <dbReference type="PROSITE-ProRule" id="PRU00433"/>
    </source>
</evidence>
<dbReference type="GO" id="GO:0009055">
    <property type="term" value="F:electron transfer activity"/>
    <property type="evidence" value="ECO:0007669"/>
    <property type="project" value="InterPro"/>
</dbReference>
<evidence type="ECO:0000259" key="8">
    <source>
        <dbReference type="PROSITE" id="PS51007"/>
    </source>
</evidence>
<reference evidence="9 10" key="1">
    <citation type="submission" date="2019-05" db="EMBL/GenBank/DDBJ databases">
        <authorList>
            <consortium name="Science for Life Laboratories"/>
        </authorList>
    </citation>
    <scope>NUCLEOTIDE SEQUENCE [LARGE SCALE GENOMIC DNA]</scope>
    <source>
        <strain evidence="9">Soil9</strain>
    </source>
</reference>
<name>A0A6P2D3G8_9BACT</name>
<evidence type="ECO:0000256" key="7">
    <source>
        <dbReference type="SAM" id="SignalP"/>
    </source>
</evidence>
<protein>
    <recommendedName>
        <fullName evidence="8">Cytochrome c domain-containing protein</fullName>
    </recommendedName>
</protein>
<keyword evidence="10" id="KW-1185">Reference proteome</keyword>